<evidence type="ECO:0000313" key="2">
    <source>
        <dbReference type="EMBL" id="GAA4282816.1"/>
    </source>
</evidence>
<feature type="transmembrane region" description="Helical" evidence="1">
    <location>
        <begin position="15"/>
        <end position="40"/>
    </location>
</feature>
<keyword evidence="1" id="KW-1133">Transmembrane helix</keyword>
<sequence>MNVAELHPLLTASPWWAVVAVAGLLLGLLVAGWPLLAALWRASERRGTRLTPVPEQTRVKYLQRIDEIEKAWQTSSLDSREVAQQLGTVVRDFARAAWGLKVDHMTLSELQSHRIEPLAVAVSRLYAAEFSRDGSADCTGELLAARELVGRWS</sequence>
<evidence type="ECO:0008006" key="4">
    <source>
        <dbReference type="Google" id="ProtNLM"/>
    </source>
</evidence>
<dbReference type="RefSeq" id="WP_236865052.1">
    <property type="nucleotide sequence ID" value="NZ_BAABAZ010000004.1"/>
</dbReference>
<dbReference type="EMBL" id="BAABAZ010000004">
    <property type="protein sequence ID" value="GAA4282816.1"/>
    <property type="molecule type" value="Genomic_DNA"/>
</dbReference>
<name>A0ABP8EFW1_9MICO</name>
<reference evidence="3" key="1">
    <citation type="journal article" date="2019" name="Int. J. Syst. Evol. Microbiol.">
        <title>The Global Catalogue of Microorganisms (GCM) 10K type strain sequencing project: providing services to taxonomists for standard genome sequencing and annotation.</title>
        <authorList>
            <consortium name="The Broad Institute Genomics Platform"/>
            <consortium name="The Broad Institute Genome Sequencing Center for Infectious Disease"/>
            <person name="Wu L."/>
            <person name="Ma J."/>
        </authorList>
    </citation>
    <scope>NUCLEOTIDE SEQUENCE [LARGE SCALE GENOMIC DNA]</scope>
    <source>
        <strain evidence="3">JCM 17458</strain>
    </source>
</reference>
<dbReference type="Proteomes" id="UP001501586">
    <property type="component" value="Unassembled WGS sequence"/>
</dbReference>
<keyword evidence="3" id="KW-1185">Reference proteome</keyword>
<comment type="caution">
    <text evidence="2">The sequence shown here is derived from an EMBL/GenBank/DDBJ whole genome shotgun (WGS) entry which is preliminary data.</text>
</comment>
<keyword evidence="1" id="KW-0472">Membrane</keyword>
<organism evidence="2 3">
    <name type="scientific">Brevibacterium daeguense</name>
    <dbReference type="NCBI Taxonomy" id="909936"/>
    <lineage>
        <taxon>Bacteria</taxon>
        <taxon>Bacillati</taxon>
        <taxon>Actinomycetota</taxon>
        <taxon>Actinomycetes</taxon>
        <taxon>Micrococcales</taxon>
        <taxon>Brevibacteriaceae</taxon>
        <taxon>Brevibacterium</taxon>
    </lineage>
</organism>
<protein>
    <recommendedName>
        <fullName evidence="4">DUF4381 domain-containing protein</fullName>
    </recommendedName>
</protein>
<evidence type="ECO:0000313" key="3">
    <source>
        <dbReference type="Proteomes" id="UP001501586"/>
    </source>
</evidence>
<accession>A0ABP8EFW1</accession>
<evidence type="ECO:0000256" key="1">
    <source>
        <dbReference type="SAM" id="Phobius"/>
    </source>
</evidence>
<gene>
    <name evidence="2" type="ORF">GCM10022261_03470</name>
</gene>
<proteinExistence type="predicted"/>
<keyword evidence="1" id="KW-0812">Transmembrane</keyword>